<protein>
    <submittedName>
        <fullName evidence="6">Uncharacterized protein</fullName>
    </submittedName>
</protein>
<feature type="repeat" description="ANK" evidence="3">
    <location>
        <begin position="879"/>
        <end position="912"/>
    </location>
</feature>
<accession>A0A8H3FST1</accession>
<dbReference type="Pfam" id="PF12796">
    <property type="entry name" value="Ank_2"/>
    <property type="match status" value="4"/>
</dbReference>
<gene>
    <name evidence="6" type="ORF">ALECFALPRED_004486</name>
</gene>
<evidence type="ECO:0000256" key="1">
    <source>
        <dbReference type="ARBA" id="ARBA00022737"/>
    </source>
</evidence>
<dbReference type="InterPro" id="IPR051637">
    <property type="entry name" value="Ank_repeat_dom-contain_49"/>
</dbReference>
<feature type="domain" description="Nephrocystin 3-like N-terminal" evidence="5">
    <location>
        <begin position="210"/>
        <end position="385"/>
    </location>
</feature>
<keyword evidence="7" id="KW-1185">Reference proteome</keyword>
<feature type="domain" description="GPI inositol-deacylase winged helix" evidence="4">
    <location>
        <begin position="500"/>
        <end position="575"/>
    </location>
</feature>
<feature type="repeat" description="ANK" evidence="3">
    <location>
        <begin position="1048"/>
        <end position="1072"/>
    </location>
</feature>
<dbReference type="OrthoDB" id="195446at2759"/>
<evidence type="ECO:0000313" key="6">
    <source>
        <dbReference type="EMBL" id="CAF9929944.1"/>
    </source>
</evidence>
<organism evidence="6 7">
    <name type="scientific">Alectoria fallacina</name>
    <dbReference type="NCBI Taxonomy" id="1903189"/>
    <lineage>
        <taxon>Eukaryota</taxon>
        <taxon>Fungi</taxon>
        <taxon>Dikarya</taxon>
        <taxon>Ascomycota</taxon>
        <taxon>Pezizomycotina</taxon>
        <taxon>Lecanoromycetes</taxon>
        <taxon>OSLEUM clade</taxon>
        <taxon>Lecanoromycetidae</taxon>
        <taxon>Lecanorales</taxon>
        <taxon>Lecanorineae</taxon>
        <taxon>Parmeliaceae</taxon>
        <taxon>Alectoria</taxon>
    </lineage>
</organism>
<feature type="repeat" description="ANK" evidence="3">
    <location>
        <begin position="980"/>
        <end position="1012"/>
    </location>
</feature>
<dbReference type="InterPro" id="IPR002110">
    <property type="entry name" value="Ankyrin_rpt"/>
</dbReference>
<keyword evidence="2 3" id="KW-0040">ANK repeat</keyword>
<dbReference type="SUPFAM" id="SSF48403">
    <property type="entry name" value="Ankyrin repeat"/>
    <property type="match status" value="2"/>
</dbReference>
<evidence type="ECO:0000313" key="7">
    <source>
        <dbReference type="Proteomes" id="UP000664203"/>
    </source>
</evidence>
<dbReference type="Gene3D" id="1.25.40.20">
    <property type="entry name" value="Ankyrin repeat-containing domain"/>
    <property type="match status" value="6"/>
</dbReference>
<dbReference type="PANTHER" id="PTHR24180">
    <property type="entry name" value="CYCLIN-DEPENDENT KINASE INHIBITOR 2C-RELATED"/>
    <property type="match status" value="1"/>
</dbReference>
<reference evidence="6" key="1">
    <citation type="submission" date="2021-03" db="EMBL/GenBank/DDBJ databases">
        <authorList>
            <person name="Tagirdzhanova G."/>
        </authorList>
    </citation>
    <scope>NUCLEOTIDE SEQUENCE</scope>
</reference>
<dbReference type="InterPro" id="IPR027417">
    <property type="entry name" value="P-loop_NTPase"/>
</dbReference>
<evidence type="ECO:0000259" key="5">
    <source>
        <dbReference type="Pfam" id="PF24883"/>
    </source>
</evidence>
<dbReference type="InterPro" id="IPR036770">
    <property type="entry name" value="Ankyrin_rpt-contain_sf"/>
</dbReference>
<dbReference type="Proteomes" id="UP000664203">
    <property type="component" value="Unassembled WGS sequence"/>
</dbReference>
<dbReference type="SMART" id="SM00248">
    <property type="entry name" value="ANK"/>
    <property type="match status" value="14"/>
</dbReference>
<feature type="repeat" description="ANK" evidence="3">
    <location>
        <begin position="913"/>
        <end position="946"/>
    </location>
</feature>
<dbReference type="Pfam" id="PF24883">
    <property type="entry name" value="NPHP3_N"/>
    <property type="match status" value="1"/>
</dbReference>
<dbReference type="AlphaFoldDB" id="A0A8H3FST1"/>
<dbReference type="InterPro" id="IPR056884">
    <property type="entry name" value="NPHP3-like_N"/>
</dbReference>
<comment type="caution">
    <text evidence="6">The sequence shown here is derived from an EMBL/GenBank/DDBJ whole genome shotgun (WGS) entry which is preliminary data.</text>
</comment>
<feature type="repeat" description="ANK" evidence="3">
    <location>
        <begin position="710"/>
        <end position="733"/>
    </location>
</feature>
<dbReference type="Pfam" id="PF22939">
    <property type="entry name" value="WHD_GPIID"/>
    <property type="match status" value="1"/>
</dbReference>
<dbReference type="InterPro" id="IPR054471">
    <property type="entry name" value="GPIID_WHD"/>
</dbReference>
<name>A0A8H3FST1_9LECA</name>
<dbReference type="PANTHER" id="PTHR24180:SF45">
    <property type="entry name" value="POLY [ADP-RIBOSE] POLYMERASE TANKYRASE"/>
    <property type="match status" value="1"/>
</dbReference>
<dbReference type="PROSITE" id="PS50297">
    <property type="entry name" value="ANK_REP_REGION"/>
    <property type="match status" value="8"/>
</dbReference>
<feature type="repeat" description="ANK" evidence="3">
    <location>
        <begin position="947"/>
        <end position="979"/>
    </location>
</feature>
<dbReference type="Pfam" id="PF00023">
    <property type="entry name" value="Ank"/>
    <property type="match status" value="3"/>
</dbReference>
<keyword evidence="1" id="KW-0677">Repeat</keyword>
<feature type="repeat" description="ANK" evidence="3">
    <location>
        <begin position="778"/>
        <end position="810"/>
    </location>
</feature>
<evidence type="ECO:0000259" key="4">
    <source>
        <dbReference type="Pfam" id="PF22939"/>
    </source>
</evidence>
<feature type="repeat" description="ANK" evidence="3">
    <location>
        <begin position="1082"/>
        <end position="1104"/>
    </location>
</feature>
<sequence length="1147" mass="129977">MAGLDVGAGIVAVLGLTIQITQVVIQFGLDWKNAPTDVKSFMNELRSLKTVLSETRTNFLDDPNFKEAFKDRRSILLSELGPNTPTTADTKFDTNLSIESCKADLEMVLNGLKKRAEGSRMGWERLKAPFLAKSTLNSINSLRYWCQLFNNMVSIDAMSLGVMTHTEITDARREQQAWHNAKENQDILTWISNLSFQEEQTDILSKRHPGTGQWLLKQERFQDWRNGVHDQPSALWCPGMPGAGKSVMASIVIDHLQQFFAHDDVSISYIYCDYKDRKTQTTINLISSLVKQMVLQQRDMPKEVTDLYTVYRNGRSSLSLEDLSRLLSSLPNHFRRSFILVDALDEHFVNDDEETAMQLTLLDILLNLQHQGKTSGGYTLFFTSRENRLIQERLAGCVRLDICAADSDIELYLHSRILDPSKFRFARNVQDDADLGNLIVRDLVEKAQGMFLLPRLHLNRLGCQTSVRNLRNALESLPTKLGDTYDDAMARIQGQVPEHSKLALSALSWISNALRPLRMKELQQALAVRLGDQRLNEDGLVDETLIISVSAGLVTLDAQSGTIRLVHFTVEEYFREKKQHWFPHADSQIAKTCLTYLSFDTFENGRCSSNRERVFLLQENCFLDYAARNWGHHAYKAEDSNVDDLALDFFKNDNKMSCSSGITLMPNSRSYYYTRDIQVSGAHLAAWFDLIGIMEKLLDGEIIVDAKDSQGQTALLYAAQEGHETVMKLLLRRKDVKVDSQDKHDRTPLSWAAGEGHETIVKLLVDRKDVEVNSQDHLGLTAVSYAARNDHENIMKLLLDQGGVADSQDQTDRTPLSWAVEREHETIMKLLLNRHGVEVNSQDEKGRTPLSWAVERGHETIVKLLLNRYGVEVNSQDEKGRTPLSWAVERGHETIVKLLLNRYGVEVNSQDEKGRTPLSWAVERGHETIVELLLNRHGVEMNSQDKSGDTPLSLAAWKGHETIVKLFLDRGAVTESQDTLGRTPLSWAAYRGHEGVVKLLLERNNVIADSQDVCNRTPLSWAAYRGHERVVELLLKRNDVIADSQDKYGRKPLSYAAEEGHERVVELLLKRNDVIAGSQDKHGRTPLSYAAEKGHERVVKLLLEWNDVIADSQDILNRTPLSYAAARGHERVVKLLEEKLERIKGEE</sequence>
<evidence type="ECO:0000256" key="2">
    <source>
        <dbReference type="ARBA" id="ARBA00023043"/>
    </source>
</evidence>
<dbReference type="PROSITE" id="PS50088">
    <property type="entry name" value="ANK_REPEAT"/>
    <property type="match status" value="9"/>
</dbReference>
<dbReference type="SUPFAM" id="SSF52540">
    <property type="entry name" value="P-loop containing nucleoside triphosphate hydrolases"/>
    <property type="match status" value="1"/>
</dbReference>
<proteinExistence type="predicted"/>
<evidence type="ECO:0000256" key="3">
    <source>
        <dbReference type="PROSITE-ProRule" id="PRU00023"/>
    </source>
</evidence>
<feature type="repeat" description="ANK" evidence="3">
    <location>
        <begin position="845"/>
        <end position="878"/>
    </location>
</feature>
<dbReference type="EMBL" id="CAJPDR010000275">
    <property type="protein sequence ID" value="CAF9929944.1"/>
    <property type="molecule type" value="Genomic_DNA"/>
</dbReference>
<dbReference type="Gene3D" id="3.40.50.300">
    <property type="entry name" value="P-loop containing nucleotide triphosphate hydrolases"/>
    <property type="match status" value="1"/>
</dbReference>